<organism evidence="1">
    <name type="scientific">Anopheles braziliensis</name>
    <dbReference type="NCBI Taxonomy" id="58242"/>
    <lineage>
        <taxon>Eukaryota</taxon>
        <taxon>Metazoa</taxon>
        <taxon>Ecdysozoa</taxon>
        <taxon>Arthropoda</taxon>
        <taxon>Hexapoda</taxon>
        <taxon>Insecta</taxon>
        <taxon>Pterygota</taxon>
        <taxon>Neoptera</taxon>
        <taxon>Endopterygota</taxon>
        <taxon>Diptera</taxon>
        <taxon>Nematocera</taxon>
        <taxon>Culicoidea</taxon>
        <taxon>Culicidae</taxon>
        <taxon>Anophelinae</taxon>
        <taxon>Anopheles</taxon>
    </lineage>
</organism>
<proteinExistence type="predicted"/>
<dbReference type="AlphaFoldDB" id="A0A2M3ZU89"/>
<name>A0A2M3ZU89_9DIPT</name>
<accession>A0A2M3ZU89</accession>
<evidence type="ECO:0000313" key="1">
    <source>
        <dbReference type="EMBL" id="MBW32065.1"/>
    </source>
</evidence>
<protein>
    <submittedName>
        <fullName evidence="1">Putative secreted peptide</fullName>
    </submittedName>
</protein>
<sequence>MLYSSLLRRTMYCITIRAMMATPTYPRMRTFARPVPSTVRMMVLFSSNTFLLSSSIRWRVSSSNRAPNSSTTFRNRCFSS</sequence>
<dbReference type="EMBL" id="GGFM01011314">
    <property type="protein sequence ID" value="MBW32065.1"/>
    <property type="molecule type" value="Transcribed_RNA"/>
</dbReference>
<reference evidence="1" key="1">
    <citation type="submission" date="2018-01" db="EMBL/GenBank/DDBJ databases">
        <title>An insight into the sialome of Amazonian anophelines.</title>
        <authorList>
            <person name="Ribeiro J.M."/>
            <person name="Scarpassa V."/>
            <person name="Calvo E."/>
        </authorList>
    </citation>
    <scope>NUCLEOTIDE SEQUENCE</scope>
    <source>
        <tissue evidence="1">Salivary glands</tissue>
    </source>
</reference>